<feature type="transmembrane region" description="Helical" evidence="8">
    <location>
        <begin position="434"/>
        <end position="460"/>
    </location>
</feature>
<evidence type="ECO:0000256" key="6">
    <source>
        <dbReference type="ARBA" id="ARBA00023136"/>
    </source>
</evidence>
<feature type="transmembrane region" description="Helical" evidence="8">
    <location>
        <begin position="392"/>
        <end position="414"/>
    </location>
</feature>
<dbReference type="InterPro" id="IPR003918">
    <property type="entry name" value="NADH_UbQ_OxRdtase"/>
</dbReference>
<dbReference type="PANTHER" id="PTHR42682">
    <property type="entry name" value="HYDROGENASE-4 COMPONENT F"/>
    <property type="match status" value="1"/>
</dbReference>
<organism evidence="10 11">
    <name type="scientific">Acetobacterium fimetarium</name>
    <dbReference type="NCBI Taxonomy" id="52691"/>
    <lineage>
        <taxon>Bacteria</taxon>
        <taxon>Bacillati</taxon>
        <taxon>Bacillota</taxon>
        <taxon>Clostridia</taxon>
        <taxon>Eubacteriales</taxon>
        <taxon>Eubacteriaceae</taxon>
        <taxon>Acetobacterium</taxon>
    </lineage>
</organism>
<keyword evidence="6 8" id="KW-0472">Membrane</keyword>
<protein>
    <submittedName>
        <fullName evidence="10">Formate hydrogenlyase</fullName>
    </submittedName>
</protein>
<feature type="domain" description="NADH:quinone oxidoreductase/Mrp antiporter transmembrane" evidence="9">
    <location>
        <begin position="142"/>
        <end position="425"/>
    </location>
</feature>
<dbReference type="EMBL" id="WJBC01000006">
    <property type="protein sequence ID" value="MBC3804024.1"/>
    <property type="molecule type" value="Genomic_DNA"/>
</dbReference>
<evidence type="ECO:0000259" key="9">
    <source>
        <dbReference type="Pfam" id="PF00361"/>
    </source>
</evidence>
<evidence type="ECO:0000313" key="11">
    <source>
        <dbReference type="Proteomes" id="UP000603234"/>
    </source>
</evidence>
<sequence length="686" mass="75324">MLLVLKNIGEQNNLFLAAVMLYLIAAVFALALMKHHKLCNLVTNTICMAAALIGIAAAILRISTDTILTPVTIFESRITFLFLEIKIDQLSAFFVLCLSVLVLCVSIYSIGYNSHYYQKRNVGFFNFLYASFIMSMLMVIISGNAIFFYLSWEAMSLISYFLVIFESEHEENRRAGRLYIIMTHLGTAFLLIGFMIMFAYTQSFDMFGSSELIPEMAKNLMFICFLIGFGTKAGVIPLHIWLPYAHPAAPSNVSALMSGFMIKTAIYGLIRFVLCYLQVQQVWWGAVILCIGIVSAVLGVAYAIMEHNIKRLLAFHSVENIGIILIGLGVSFIAAAQNNDFLSGLALVAALLHTFNHALFKGGLFLGAGSLQYATHTKDIEKLGGLIHKMPVTAVMVLCFSLAISAIVPFNGFISEWLTYQALFLNINMGMAGQNILSILSIAALALSGALAAACFVKLFGISFLGLPRSDDAAQAKEVPLAMNIGMGILAALCLIIGVFPAVFVKLADQVAGSILGASVVETLQSGFMSATVPLAVSENSIAPAEILAALAVVILMVLLTLRLCFGKLKARKYGTWDCGFESINARMQYTATGFSKPIRIVLSILYRPGRKVVIEKGESDYFPKSVKYQVWTEPIFEKYLYNPVIRVLKSGSEKMICLVQTGSVHVYLLYIFISILALMFYNRVV</sequence>
<evidence type="ECO:0000313" key="10">
    <source>
        <dbReference type="EMBL" id="MBC3804024.1"/>
    </source>
</evidence>
<keyword evidence="5" id="KW-0560">Oxidoreductase</keyword>
<feature type="transmembrane region" description="Helical" evidence="8">
    <location>
        <begin position="282"/>
        <end position="305"/>
    </location>
</feature>
<feature type="transmembrane region" description="Helical" evidence="8">
    <location>
        <begin position="178"/>
        <end position="200"/>
    </location>
</feature>
<feature type="transmembrane region" description="Helical" evidence="8">
    <location>
        <begin position="341"/>
        <end position="360"/>
    </location>
</feature>
<evidence type="ECO:0000256" key="8">
    <source>
        <dbReference type="SAM" id="Phobius"/>
    </source>
</evidence>
<evidence type="ECO:0000256" key="7">
    <source>
        <dbReference type="RuleBase" id="RU000320"/>
    </source>
</evidence>
<feature type="transmembrane region" description="Helical" evidence="8">
    <location>
        <begin position="657"/>
        <end position="682"/>
    </location>
</feature>
<evidence type="ECO:0000256" key="1">
    <source>
        <dbReference type="ARBA" id="ARBA00004651"/>
    </source>
</evidence>
<dbReference type="InterPro" id="IPR001750">
    <property type="entry name" value="ND/Mrp_TM"/>
</dbReference>
<feature type="transmembrane region" description="Helical" evidence="8">
    <location>
        <begin position="481"/>
        <end position="504"/>
    </location>
</feature>
<keyword evidence="3 7" id="KW-0812">Transmembrane</keyword>
<comment type="subcellular location">
    <subcellularLocation>
        <location evidence="1">Cell membrane</location>
        <topology evidence="1">Multi-pass membrane protein</topology>
    </subcellularLocation>
    <subcellularLocation>
        <location evidence="7">Membrane</location>
        <topology evidence="7">Multi-pass membrane protein</topology>
    </subcellularLocation>
</comment>
<dbReference type="InterPro" id="IPR052175">
    <property type="entry name" value="ComplexI-like_HydComp"/>
</dbReference>
<dbReference type="RefSeq" id="WP_186841909.1">
    <property type="nucleotide sequence ID" value="NZ_WJBC01000006.1"/>
</dbReference>
<feature type="transmembrane region" description="Helical" evidence="8">
    <location>
        <begin position="12"/>
        <end position="31"/>
    </location>
</feature>
<dbReference type="Pfam" id="PF00361">
    <property type="entry name" value="Proton_antipo_M"/>
    <property type="match status" value="1"/>
</dbReference>
<keyword evidence="11" id="KW-1185">Reference proteome</keyword>
<evidence type="ECO:0000256" key="4">
    <source>
        <dbReference type="ARBA" id="ARBA00022989"/>
    </source>
</evidence>
<dbReference type="Proteomes" id="UP000603234">
    <property type="component" value="Unassembled WGS sequence"/>
</dbReference>
<evidence type="ECO:0000256" key="5">
    <source>
        <dbReference type="ARBA" id="ARBA00023002"/>
    </source>
</evidence>
<dbReference type="PRINTS" id="PR01437">
    <property type="entry name" value="NUOXDRDTASE4"/>
</dbReference>
<gene>
    <name evidence="10" type="ORF">GH808_06185</name>
</gene>
<feature type="transmembrane region" description="Helical" evidence="8">
    <location>
        <begin position="547"/>
        <end position="566"/>
    </location>
</feature>
<proteinExistence type="predicted"/>
<keyword evidence="2" id="KW-1003">Cell membrane</keyword>
<dbReference type="PANTHER" id="PTHR42682:SF3">
    <property type="entry name" value="FORMATE HYDROGENLYASE SUBUNIT 3-RELATED"/>
    <property type="match status" value="1"/>
</dbReference>
<feature type="transmembrane region" description="Helical" evidence="8">
    <location>
        <begin position="38"/>
        <end position="60"/>
    </location>
</feature>
<feature type="transmembrane region" description="Helical" evidence="8">
    <location>
        <begin position="220"/>
        <end position="241"/>
    </location>
</feature>
<keyword evidence="4 8" id="KW-1133">Transmembrane helix</keyword>
<feature type="transmembrane region" description="Helical" evidence="8">
    <location>
        <begin position="122"/>
        <end position="141"/>
    </location>
</feature>
<comment type="caution">
    <text evidence="10">The sequence shown here is derived from an EMBL/GenBank/DDBJ whole genome shotgun (WGS) entry which is preliminary data.</text>
</comment>
<name>A0ABR6WTT2_9FIRM</name>
<evidence type="ECO:0000256" key="3">
    <source>
        <dbReference type="ARBA" id="ARBA00022692"/>
    </source>
</evidence>
<feature type="transmembrane region" description="Helical" evidence="8">
    <location>
        <begin position="253"/>
        <end position="270"/>
    </location>
</feature>
<feature type="transmembrane region" description="Helical" evidence="8">
    <location>
        <begin position="90"/>
        <end position="110"/>
    </location>
</feature>
<accession>A0ABR6WTT2</accession>
<reference evidence="10 11" key="1">
    <citation type="journal article" date="2020" name="mSystems">
        <title>Defining Genomic and Predicted Metabolic Features of the Acetobacterium Genus.</title>
        <authorList>
            <person name="Ross D.E."/>
            <person name="Marshall C.W."/>
            <person name="Gulliver D."/>
            <person name="May H.D."/>
            <person name="Norman R.S."/>
        </authorList>
    </citation>
    <scope>NUCLEOTIDE SEQUENCE [LARGE SCALE GENOMIC DNA]</scope>
    <source>
        <strain evidence="10 11">DSM 8238</strain>
    </source>
</reference>
<evidence type="ECO:0000256" key="2">
    <source>
        <dbReference type="ARBA" id="ARBA00022475"/>
    </source>
</evidence>
<feature type="transmembrane region" description="Helical" evidence="8">
    <location>
        <begin position="312"/>
        <end position="335"/>
    </location>
</feature>